<name>A0A8A3PLI8_9HELO</name>
<feature type="compositionally biased region" description="Gly residues" evidence="5">
    <location>
        <begin position="474"/>
        <end position="503"/>
    </location>
</feature>
<sequence length="515" mass="57595">MPPPNTPTNGAATPVSHISISRPNTPPEYNPSSIDPSANNIFIFEGYDPATTQIGFAYYPPPSEVTRPVLHVPNNTPASSIHSSPENSYRQRSRRPTLMDRGIMEVIGEEERDRRDNDTTDYRNVDYVNTPDQNLICPICRVPFVDPVTIHCDHTFCRDCISQALAVTEKCPMDRYPISRNDPLRQSNRIIVQQVNDLMIACPSCKIHLQRSKLRNHLSVHCKEVEIKCLDPDCHQLIKRLHQPRGCLHFDSVCQYCEQTLQEKDMEEHCEIACTFRNVYCGQCGEEILRIKESEHLDQCPEGVVQCQWTQFGCDHECKRKDIDDHKDKCELKRLGPWGAIMKAENAIKSEKIDRLERKIKHLENCLNDNGRFDRADAATPSLAGLSISDDSYETPNTLLLSIVESQQNRINALTASLAEVEARQSVMLLNETIPLKDQIVELRNTMSTINMYVRWLLNVRTREGQRRSFGNGSSSGGGGGGSGPDDNGGGGPSSGGGGMGGRLGDHNREGGTKL</sequence>
<keyword evidence="3 4" id="KW-0862">Zinc</keyword>
<feature type="compositionally biased region" description="Polar residues" evidence="5">
    <location>
        <begin position="73"/>
        <end position="90"/>
    </location>
</feature>
<gene>
    <name evidence="8" type="ORF">DSL72_007408</name>
</gene>
<keyword evidence="2 4" id="KW-0863">Zinc-finger</keyword>
<evidence type="ECO:0008006" key="10">
    <source>
        <dbReference type="Google" id="ProtNLM"/>
    </source>
</evidence>
<evidence type="ECO:0000313" key="9">
    <source>
        <dbReference type="Proteomes" id="UP000672032"/>
    </source>
</evidence>
<dbReference type="Pfam" id="PF13445">
    <property type="entry name" value="zf-RING_UBOX"/>
    <property type="match status" value="1"/>
</dbReference>
<evidence type="ECO:0000256" key="4">
    <source>
        <dbReference type="PROSITE-ProRule" id="PRU00207"/>
    </source>
</evidence>
<accession>A0A8A3PLI8</accession>
<feature type="compositionally biased region" description="Basic and acidic residues" evidence="5">
    <location>
        <begin position="504"/>
        <end position="515"/>
    </location>
</feature>
<feature type="region of interest" description="Disordered" evidence="5">
    <location>
        <begin position="1"/>
        <end position="33"/>
    </location>
</feature>
<proteinExistence type="predicted"/>
<dbReference type="InterPro" id="IPR013083">
    <property type="entry name" value="Znf_RING/FYVE/PHD"/>
</dbReference>
<evidence type="ECO:0000256" key="5">
    <source>
        <dbReference type="SAM" id="MobiDB-lite"/>
    </source>
</evidence>
<feature type="domain" description="RING-type" evidence="6">
    <location>
        <begin position="137"/>
        <end position="175"/>
    </location>
</feature>
<dbReference type="GO" id="GO:0008270">
    <property type="term" value="F:zinc ion binding"/>
    <property type="evidence" value="ECO:0007669"/>
    <property type="project" value="UniProtKB-KW"/>
</dbReference>
<dbReference type="InterPro" id="IPR027370">
    <property type="entry name" value="Znf-RING_euk"/>
</dbReference>
<dbReference type="PROSITE" id="PS50089">
    <property type="entry name" value="ZF_RING_2"/>
    <property type="match status" value="1"/>
</dbReference>
<feature type="region of interest" description="Disordered" evidence="5">
    <location>
        <begin position="69"/>
        <end position="94"/>
    </location>
</feature>
<dbReference type="InterPro" id="IPR001293">
    <property type="entry name" value="Znf_TRAF"/>
</dbReference>
<dbReference type="PROSITE" id="PS50145">
    <property type="entry name" value="ZF_TRAF"/>
    <property type="match status" value="1"/>
</dbReference>
<dbReference type="InterPro" id="IPR017907">
    <property type="entry name" value="Znf_RING_CS"/>
</dbReference>
<protein>
    <recommendedName>
        <fullName evidence="10">RING-type domain-containing protein</fullName>
    </recommendedName>
</protein>
<evidence type="ECO:0000256" key="2">
    <source>
        <dbReference type="ARBA" id="ARBA00022771"/>
    </source>
</evidence>
<dbReference type="SUPFAM" id="SSF57850">
    <property type="entry name" value="RING/U-box"/>
    <property type="match status" value="1"/>
</dbReference>
<dbReference type="OrthoDB" id="1630758at2759"/>
<evidence type="ECO:0000259" key="7">
    <source>
        <dbReference type="PROSITE" id="PS50145"/>
    </source>
</evidence>
<dbReference type="AlphaFoldDB" id="A0A8A3PLI8"/>
<evidence type="ECO:0000259" key="6">
    <source>
        <dbReference type="PROSITE" id="PS50089"/>
    </source>
</evidence>
<dbReference type="PANTHER" id="PTHR10131">
    <property type="entry name" value="TNF RECEPTOR ASSOCIATED FACTOR"/>
    <property type="match status" value="1"/>
</dbReference>
<dbReference type="InterPro" id="IPR001841">
    <property type="entry name" value="Znf_RING"/>
</dbReference>
<dbReference type="SMART" id="SM00184">
    <property type="entry name" value="RING"/>
    <property type="match status" value="1"/>
</dbReference>
<dbReference type="PANTHER" id="PTHR10131:SF94">
    <property type="entry name" value="TNF RECEPTOR-ASSOCIATED FACTOR 4"/>
    <property type="match status" value="1"/>
</dbReference>
<dbReference type="EMBL" id="CP063410">
    <property type="protein sequence ID" value="QSZ36282.1"/>
    <property type="molecule type" value="Genomic_DNA"/>
</dbReference>
<feature type="domain" description="TRAF-type" evidence="7">
    <location>
        <begin position="269"/>
        <end position="323"/>
    </location>
</feature>
<organism evidence="8 9">
    <name type="scientific">Monilinia vaccinii-corymbosi</name>
    <dbReference type="NCBI Taxonomy" id="61207"/>
    <lineage>
        <taxon>Eukaryota</taxon>
        <taxon>Fungi</taxon>
        <taxon>Dikarya</taxon>
        <taxon>Ascomycota</taxon>
        <taxon>Pezizomycotina</taxon>
        <taxon>Leotiomycetes</taxon>
        <taxon>Helotiales</taxon>
        <taxon>Sclerotiniaceae</taxon>
        <taxon>Monilinia</taxon>
    </lineage>
</organism>
<dbReference type="Proteomes" id="UP000672032">
    <property type="component" value="Chromosome 6"/>
</dbReference>
<keyword evidence="9" id="KW-1185">Reference proteome</keyword>
<evidence type="ECO:0000313" key="8">
    <source>
        <dbReference type="EMBL" id="QSZ36282.1"/>
    </source>
</evidence>
<keyword evidence="1 4" id="KW-0479">Metal-binding</keyword>
<evidence type="ECO:0000256" key="1">
    <source>
        <dbReference type="ARBA" id="ARBA00022723"/>
    </source>
</evidence>
<feature type="region of interest" description="Disordered" evidence="5">
    <location>
        <begin position="465"/>
        <end position="515"/>
    </location>
</feature>
<dbReference type="PROSITE" id="PS00518">
    <property type="entry name" value="ZF_RING_1"/>
    <property type="match status" value="1"/>
</dbReference>
<dbReference type="Pfam" id="PF02176">
    <property type="entry name" value="zf-TRAF"/>
    <property type="match status" value="1"/>
</dbReference>
<feature type="zinc finger region" description="TRAF-type" evidence="4">
    <location>
        <begin position="269"/>
        <end position="323"/>
    </location>
</feature>
<evidence type="ECO:0000256" key="3">
    <source>
        <dbReference type="ARBA" id="ARBA00022833"/>
    </source>
</evidence>
<dbReference type="Gene3D" id="3.30.40.10">
    <property type="entry name" value="Zinc/RING finger domain, C3HC4 (zinc finger)"/>
    <property type="match status" value="2"/>
</dbReference>
<reference evidence="8" key="1">
    <citation type="submission" date="2020-10" db="EMBL/GenBank/DDBJ databases">
        <title>Genome Sequence of Monilinia vaccinii-corymbosi Sheds Light on Mummy Berry Disease Infection of Blueberry and Mating Type.</title>
        <authorList>
            <person name="Yow A.G."/>
            <person name="Zhang Y."/>
            <person name="Bansal K."/>
            <person name="Eacker S.M."/>
            <person name="Sullivan S."/>
            <person name="Liachko I."/>
            <person name="Cubeta M.A."/>
            <person name="Rollins J.A."/>
            <person name="Ashrafi H."/>
        </authorList>
    </citation>
    <scope>NUCLEOTIDE SEQUENCE</scope>
    <source>
        <strain evidence="8">RL-1</strain>
    </source>
</reference>